<evidence type="ECO:0000313" key="2">
    <source>
        <dbReference type="EMBL" id="ADY54088.1"/>
    </source>
</evidence>
<name>F0SF20_PSESL</name>
<dbReference type="HOGENOM" id="CLU_1467036_0_0_10"/>
<keyword evidence="1" id="KW-1133">Transmembrane helix</keyword>
<accession>F0SF20</accession>
<sequence>MRRLIILFLGIVFCSCASKKSHFEWIKAADFPRPVTQNESSIQIQNPKQVELVVYLKEKQHNIYNANSDSFFLAHGILDTVKSKSHSKNYKGYDKGEQIYIYNDSDIEEARLNSALKQFEKNIVTKDNQSLEIDTDKEEVSVTGEQNLFDGLTEQFLFLGSIGLLVLSLFVWMFFNRKSKKNTN</sequence>
<keyword evidence="3" id="KW-1185">Reference proteome</keyword>
<protein>
    <recommendedName>
        <fullName evidence="4">Lipoprotein</fullName>
    </recommendedName>
</protein>
<evidence type="ECO:0000313" key="3">
    <source>
        <dbReference type="Proteomes" id="UP000000310"/>
    </source>
</evidence>
<proteinExistence type="predicted"/>
<reference evidence="2 3" key="1">
    <citation type="journal article" date="2011" name="Stand. Genomic Sci.">
        <title>Complete genome sequence of the gliding, heparinolytic Pedobacter saltans type strain (113).</title>
        <authorList>
            <person name="Liolios K."/>
            <person name="Sikorski J."/>
            <person name="Lu M."/>
            <person name="Nolan M."/>
            <person name="Lapidus A."/>
            <person name="Lucas S."/>
            <person name="Hammon N."/>
            <person name="Deshpande S."/>
            <person name="Cheng J.F."/>
            <person name="Tapia R."/>
            <person name="Han C."/>
            <person name="Goodwin L."/>
            <person name="Pitluck S."/>
            <person name="Huntemann M."/>
            <person name="Ivanova N."/>
            <person name="Pagani I."/>
            <person name="Mavromatis K."/>
            <person name="Ovchinikova G."/>
            <person name="Pati A."/>
            <person name="Chen A."/>
            <person name="Palaniappan K."/>
            <person name="Land M."/>
            <person name="Hauser L."/>
            <person name="Brambilla E.M."/>
            <person name="Kotsyurbenko O."/>
            <person name="Rohde M."/>
            <person name="Tindall B.J."/>
            <person name="Abt B."/>
            <person name="Goker M."/>
            <person name="Detter J.C."/>
            <person name="Woyke T."/>
            <person name="Bristow J."/>
            <person name="Eisen J.A."/>
            <person name="Markowitz V."/>
            <person name="Hugenholtz P."/>
            <person name="Klenk H.P."/>
            <person name="Kyrpides N.C."/>
        </authorList>
    </citation>
    <scope>NUCLEOTIDE SEQUENCE [LARGE SCALE GENOMIC DNA]</scope>
    <source>
        <strain evidence="3">ATCC 51119 / DSM 12145 / JCM 21818 / LMG 10337 / NBRC 100064 / NCIMB 13643</strain>
    </source>
</reference>
<dbReference type="EMBL" id="CP002545">
    <property type="protein sequence ID" value="ADY54088.1"/>
    <property type="molecule type" value="Genomic_DNA"/>
</dbReference>
<dbReference type="KEGG" id="psn:Pedsa_3558"/>
<keyword evidence="1" id="KW-0812">Transmembrane</keyword>
<keyword evidence="1" id="KW-0472">Membrane</keyword>
<dbReference type="Proteomes" id="UP000000310">
    <property type="component" value="Chromosome"/>
</dbReference>
<dbReference type="STRING" id="762903.Pedsa_3558"/>
<organism evidence="2 3">
    <name type="scientific">Pseudopedobacter saltans (strain ATCC 51119 / DSM 12145 / JCM 21818 / CCUG 39354 / LMG 10337 / NBRC 100064 / NCIMB 13643)</name>
    <name type="common">Pedobacter saltans</name>
    <dbReference type="NCBI Taxonomy" id="762903"/>
    <lineage>
        <taxon>Bacteria</taxon>
        <taxon>Pseudomonadati</taxon>
        <taxon>Bacteroidota</taxon>
        <taxon>Sphingobacteriia</taxon>
        <taxon>Sphingobacteriales</taxon>
        <taxon>Sphingobacteriaceae</taxon>
        <taxon>Pseudopedobacter</taxon>
    </lineage>
</organism>
<reference evidence="3" key="2">
    <citation type="submission" date="2011-02" db="EMBL/GenBank/DDBJ databases">
        <title>The complete genome of Pedobacter saltans DSM 12145.</title>
        <authorList>
            <consortium name="US DOE Joint Genome Institute (JGI-PGF)"/>
            <person name="Lucas S."/>
            <person name="Copeland A."/>
            <person name="Lapidus A."/>
            <person name="Bruce D."/>
            <person name="Goodwin L."/>
            <person name="Pitluck S."/>
            <person name="Kyrpides N."/>
            <person name="Mavromatis K."/>
            <person name="Pagani I."/>
            <person name="Ivanova N."/>
            <person name="Ovchinnikova G."/>
            <person name="Lu M."/>
            <person name="Detter J.C."/>
            <person name="Han C."/>
            <person name="Land M."/>
            <person name="Hauser L."/>
            <person name="Markowitz V."/>
            <person name="Cheng J.-F."/>
            <person name="Hugenholtz P."/>
            <person name="Woyke T."/>
            <person name="Wu D."/>
            <person name="Tindall B."/>
            <person name="Pomrenke H.G."/>
            <person name="Brambilla E."/>
            <person name="Klenk H.-P."/>
            <person name="Eisen J.A."/>
        </authorList>
    </citation>
    <scope>NUCLEOTIDE SEQUENCE [LARGE SCALE GENOMIC DNA]</scope>
    <source>
        <strain evidence="3">ATCC 51119 / DSM 12145 / JCM 21818 / LMG 10337 / NBRC 100064 / NCIMB 13643</strain>
    </source>
</reference>
<gene>
    <name evidence="2" type="ordered locus">Pedsa_3558</name>
</gene>
<dbReference type="PROSITE" id="PS51257">
    <property type="entry name" value="PROKAR_LIPOPROTEIN"/>
    <property type="match status" value="1"/>
</dbReference>
<dbReference type="AlphaFoldDB" id="F0SF20"/>
<evidence type="ECO:0000256" key="1">
    <source>
        <dbReference type="SAM" id="Phobius"/>
    </source>
</evidence>
<feature type="transmembrane region" description="Helical" evidence="1">
    <location>
        <begin position="156"/>
        <end position="175"/>
    </location>
</feature>
<evidence type="ECO:0008006" key="4">
    <source>
        <dbReference type="Google" id="ProtNLM"/>
    </source>
</evidence>